<dbReference type="Proteomes" id="UP000324222">
    <property type="component" value="Unassembled WGS sequence"/>
</dbReference>
<organism evidence="1 2">
    <name type="scientific">Portunus trituberculatus</name>
    <name type="common">Swimming crab</name>
    <name type="synonym">Neptunus trituberculatus</name>
    <dbReference type="NCBI Taxonomy" id="210409"/>
    <lineage>
        <taxon>Eukaryota</taxon>
        <taxon>Metazoa</taxon>
        <taxon>Ecdysozoa</taxon>
        <taxon>Arthropoda</taxon>
        <taxon>Crustacea</taxon>
        <taxon>Multicrustacea</taxon>
        <taxon>Malacostraca</taxon>
        <taxon>Eumalacostraca</taxon>
        <taxon>Eucarida</taxon>
        <taxon>Decapoda</taxon>
        <taxon>Pleocyemata</taxon>
        <taxon>Brachyura</taxon>
        <taxon>Eubrachyura</taxon>
        <taxon>Portunoidea</taxon>
        <taxon>Portunidae</taxon>
        <taxon>Portuninae</taxon>
        <taxon>Portunus</taxon>
    </lineage>
</organism>
<keyword evidence="2" id="KW-1185">Reference proteome</keyword>
<comment type="caution">
    <text evidence="1">The sequence shown here is derived from an EMBL/GenBank/DDBJ whole genome shotgun (WGS) entry which is preliminary data.</text>
</comment>
<proteinExistence type="predicted"/>
<dbReference type="EMBL" id="VSRR010041879">
    <property type="protein sequence ID" value="MPC75798.1"/>
    <property type="molecule type" value="Genomic_DNA"/>
</dbReference>
<evidence type="ECO:0000313" key="2">
    <source>
        <dbReference type="Proteomes" id="UP000324222"/>
    </source>
</evidence>
<evidence type="ECO:0000313" key="1">
    <source>
        <dbReference type="EMBL" id="MPC75798.1"/>
    </source>
</evidence>
<name>A0A5B7I4G3_PORTR</name>
<sequence>MVEREEAARKDGWREGKIAEAVVTCYAKHPELRRMEHESLFPIDSPRYVVVVVVVVVNGGGSGSSTKCSIKIATNGVANQVIAMGPGQQVVRGLSYHDHLHHRYSHHHHYHYYYDHQDHYYYSL</sequence>
<accession>A0A5B7I4G3</accession>
<gene>
    <name evidence="1" type="ORF">E2C01_070194</name>
</gene>
<dbReference type="AlphaFoldDB" id="A0A5B7I4G3"/>
<reference evidence="1 2" key="1">
    <citation type="submission" date="2019-05" db="EMBL/GenBank/DDBJ databases">
        <title>Another draft genome of Portunus trituberculatus and its Hox gene families provides insights of decapod evolution.</title>
        <authorList>
            <person name="Jeong J.-H."/>
            <person name="Song I."/>
            <person name="Kim S."/>
            <person name="Choi T."/>
            <person name="Kim D."/>
            <person name="Ryu S."/>
            <person name="Kim W."/>
        </authorList>
    </citation>
    <scope>NUCLEOTIDE SEQUENCE [LARGE SCALE GENOMIC DNA]</scope>
    <source>
        <tissue evidence="1">Muscle</tissue>
    </source>
</reference>
<protein>
    <submittedName>
        <fullName evidence="1">Uncharacterized protein</fullName>
    </submittedName>
</protein>